<accession>A0ABT2LG65</accession>
<feature type="domain" description="Peptidoglycan binding-like" evidence="2">
    <location>
        <begin position="233"/>
        <end position="287"/>
    </location>
</feature>
<feature type="domain" description="Peptidoglycan binding-like" evidence="2">
    <location>
        <begin position="128"/>
        <end position="170"/>
    </location>
</feature>
<evidence type="ECO:0000313" key="3">
    <source>
        <dbReference type="EMBL" id="MCT7373447.1"/>
    </source>
</evidence>
<evidence type="ECO:0000313" key="4">
    <source>
        <dbReference type="Proteomes" id="UP001320831"/>
    </source>
</evidence>
<evidence type="ECO:0000256" key="1">
    <source>
        <dbReference type="SAM" id="MobiDB-lite"/>
    </source>
</evidence>
<dbReference type="Proteomes" id="UP001320831">
    <property type="component" value="Unassembled WGS sequence"/>
</dbReference>
<name>A0ABT2LG65_9HYPH</name>
<proteinExistence type="predicted"/>
<dbReference type="InterPro" id="IPR002477">
    <property type="entry name" value="Peptidoglycan-bd-like"/>
</dbReference>
<gene>
    <name evidence="3" type="ORF">N5A92_00080</name>
</gene>
<dbReference type="InterPro" id="IPR036366">
    <property type="entry name" value="PGBDSf"/>
</dbReference>
<reference evidence="3 4" key="1">
    <citation type="submission" date="2022-09" db="EMBL/GenBank/DDBJ databases">
        <title>Chelativorans salina sp. nov., a novel slightly halophilic bacterium isolated from a saline lake sediment enrichment.</title>
        <authorList>
            <person name="Gao L."/>
            <person name="Fang B.-Z."/>
            <person name="Li W.-J."/>
        </authorList>
    </citation>
    <scope>NUCLEOTIDE SEQUENCE [LARGE SCALE GENOMIC DNA]</scope>
    <source>
        <strain evidence="3 4">EGI FJ00035</strain>
    </source>
</reference>
<feature type="compositionally biased region" description="Low complexity" evidence="1">
    <location>
        <begin position="191"/>
        <end position="200"/>
    </location>
</feature>
<dbReference type="Pfam" id="PF01471">
    <property type="entry name" value="PG_binding_1"/>
    <property type="match status" value="2"/>
</dbReference>
<protein>
    <submittedName>
        <fullName evidence="3">Peptidoglycan-binding protein</fullName>
    </submittedName>
</protein>
<dbReference type="Gene3D" id="1.10.101.10">
    <property type="entry name" value="PGBD-like superfamily/PGBD"/>
    <property type="match status" value="2"/>
</dbReference>
<keyword evidence="4" id="KW-1185">Reference proteome</keyword>
<feature type="region of interest" description="Disordered" evidence="1">
    <location>
        <begin position="103"/>
        <end position="126"/>
    </location>
</feature>
<dbReference type="SUPFAM" id="SSF47090">
    <property type="entry name" value="PGBD-like"/>
    <property type="match status" value="2"/>
</dbReference>
<dbReference type="InterPro" id="IPR036365">
    <property type="entry name" value="PGBD-like_sf"/>
</dbReference>
<organism evidence="3 4">
    <name type="scientific">Chelativorans salis</name>
    <dbReference type="NCBI Taxonomy" id="2978478"/>
    <lineage>
        <taxon>Bacteria</taxon>
        <taxon>Pseudomonadati</taxon>
        <taxon>Pseudomonadota</taxon>
        <taxon>Alphaproteobacteria</taxon>
        <taxon>Hyphomicrobiales</taxon>
        <taxon>Phyllobacteriaceae</taxon>
        <taxon>Chelativorans</taxon>
    </lineage>
</organism>
<sequence>MTRYARRPEYGVEEGGWLRAGLSGLGAVIARNPAAVGGTTAFFVSLAFVSANALWYQPQVHPSAFVSTRVPAFIAAPEMEIAPEETPRPATAPREEVRAVTDGVEAPKVEAEPAPESTGSVAEDSGDDTVRAVQKVLSDLGLYRGPVDGLTGPQTRGAVENYRRIVGLEAGTEIDSPLLSQLGLEGAAESAPAATELAVPAPKPAPRPAQEQSDPVQTASLDSGAAAAASSDPVIKRVQAGLKAFGNDGIEVDGVMGENTRSAIREFQSLFGLPVTGEPDQAFLAKMREIGLTN</sequence>
<evidence type="ECO:0000259" key="2">
    <source>
        <dbReference type="Pfam" id="PF01471"/>
    </source>
</evidence>
<comment type="caution">
    <text evidence="3">The sequence shown here is derived from an EMBL/GenBank/DDBJ whole genome shotgun (WGS) entry which is preliminary data.</text>
</comment>
<feature type="region of interest" description="Disordered" evidence="1">
    <location>
        <begin position="191"/>
        <end position="227"/>
    </location>
</feature>
<dbReference type="EMBL" id="JAOCZP010000001">
    <property type="protein sequence ID" value="MCT7373447.1"/>
    <property type="molecule type" value="Genomic_DNA"/>
</dbReference>